<reference evidence="1" key="2">
    <citation type="journal article" date="2015" name="Fish Shellfish Immunol.">
        <title>Early steps in the European eel (Anguilla anguilla)-Vibrio vulnificus interaction in the gills: Role of the RtxA13 toxin.</title>
        <authorList>
            <person name="Callol A."/>
            <person name="Pajuelo D."/>
            <person name="Ebbesson L."/>
            <person name="Teles M."/>
            <person name="MacKenzie S."/>
            <person name="Amaro C."/>
        </authorList>
    </citation>
    <scope>NUCLEOTIDE SEQUENCE</scope>
</reference>
<dbReference type="AlphaFoldDB" id="A0A0E9PTI3"/>
<reference evidence="1" key="1">
    <citation type="submission" date="2014-11" db="EMBL/GenBank/DDBJ databases">
        <authorList>
            <person name="Amaro Gonzalez C."/>
        </authorList>
    </citation>
    <scope>NUCLEOTIDE SEQUENCE</scope>
</reference>
<dbReference type="EMBL" id="GBXM01100793">
    <property type="protein sequence ID" value="JAH07784.1"/>
    <property type="molecule type" value="Transcribed_RNA"/>
</dbReference>
<accession>A0A0E9PTI3</accession>
<organism evidence="1">
    <name type="scientific">Anguilla anguilla</name>
    <name type="common">European freshwater eel</name>
    <name type="synonym">Muraena anguilla</name>
    <dbReference type="NCBI Taxonomy" id="7936"/>
    <lineage>
        <taxon>Eukaryota</taxon>
        <taxon>Metazoa</taxon>
        <taxon>Chordata</taxon>
        <taxon>Craniata</taxon>
        <taxon>Vertebrata</taxon>
        <taxon>Euteleostomi</taxon>
        <taxon>Actinopterygii</taxon>
        <taxon>Neopterygii</taxon>
        <taxon>Teleostei</taxon>
        <taxon>Anguilliformes</taxon>
        <taxon>Anguillidae</taxon>
        <taxon>Anguilla</taxon>
    </lineage>
</organism>
<protein>
    <submittedName>
        <fullName evidence="1">Uncharacterized protein</fullName>
    </submittedName>
</protein>
<name>A0A0E9PTI3_ANGAN</name>
<proteinExistence type="predicted"/>
<evidence type="ECO:0000313" key="1">
    <source>
        <dbReference type="EMBL" id="JAH07784.1"/>
    </source>
</evidence>
<sequence length="41" mass="4731">MFTERNLTLAIVSSAHTRLLLKQNCKLQTKKKNRKGLEFVA</sequence>